<proteinExistence type="predicted"/>
<dbReference type="PROSITE" id="PS50102">
    <property type="entry name" value="RRM"/>
    <property type="match status" value="1"/>
</dbReference>
<dbReference type="AlphaFoldDB" id="A0A507FJC5"/>
<keyword evidence="5" id="KW-1185">Reference proteome</keyword>
<dbReference type="SUPFAM" id="SSF52954">
    <property type="entry name" value="Class II aaRS ABD-related"/>
    <property type="match status" value="1"/>
</dbReference>
<feature type="region of interest" description="Disordered" evidence="2">
    <location>
        <begin position="977"/>
        <end position="1007"/>
    </location>
</feature>
<dbReference type="EMBL" id="QEAP01000070">
    <property type="protein sequence ID" value="TPX75735.1"/>
    <property type="molecule type" value="Genomic_DNA"/>
</dbReference>
<feature type="region of interest" description="Disordered" evidence="2">
    <location>
        <begin position="872"/>
        <end position="891"/>
    </location>
</feature>
<feature type="domain" description="RRM" evidence="3">
    <location>
        <begin position="377"/>
        <end position="448"/>
    </location>
</feature>
<accession>A0A507FJC5</accession>
<feature type="compositionally biased region" description="Low complexity" evidence="2">
    <location>
        <begin position="1048"/>
        <end position="1057"/>
    </location>
</feature>
<feature type="compositionally biased region" description="Low complexity" evidence="2">
    <location>
        <begin position="574"/>
        <end position="587"/>
    </location>
</feature>
<feature type="compositionally biased region" description="Low complexity" evidence="2">
    <location>
        <begin position="121"/>
        <end position="131"/>
    </location>
</feature>
<dbReference type="Gene3D" id="3.40.50.800">
    <property type="entry name" value="Anticodon-binding domain"/>
    <property type="match status" value="1"/>
</dbReference>
<evidence type="ECO:0000313" key="5">
    <source>
        <dbReference type="Proteomes" id="UP000320333"/>
    </source>
</evidence>
<feature type="compositionally biased region" description="Low complexity" evidence="2">
    <location>
        <begin position="224"/>
        <end position="236"/>
    </location>
</feature>
<feature type="compositionally biased region" description="Basic and acidic residues" evidence="2">
    <location>
        <begin position="556"/>
        <end position="573"/>
    </location>
</feature>
<gene>
    <name evidence="4" type="ORF">CcCBS67573_g02986</name>
</gene>
<feature type="region of interest" description="Disordered" evidence="2">
    <location>
        <begin position="1"/>
        <end position="36"/>
    </location>
</feature>
<organism evidence="4 5">
    <name type="scientific">Chytriomyces confervae</name>
    <dbReference type="NCBI Taxonomy" id="246404"/>
    <lineage>
        <taxon>Eukaryota</taxon>
        <taxon>Fungi</taxon>
        <taxon>Fungi incertae sedis</taxon>
        <taxon>Chytridiomycota</taxon>
        <taxon>Chytridiomycota incertae sedis</taxon>
        <taxon>Chytridiomycetes</taxon>
        <taxon>Chytridiales</taxon>
        <taxon>Chytriomycetaceae</taxon>
        <taxon>Chytriomyces</taxon>
    </lineage>
</organism>
<evidence type="ECO:0000256" key="2">
    <source>
        <dbReference type="SAM" id="MobiDB-lite"/>
    </source>
</evidence>
<evidence type="ECO:0000259" key="3">
    <source>
        <dbReference type="PROSITE" id="PS50102"/>
    </source>
</evidence>
<feature type="region of interest" description="Disordered" evidence="2">
    <location>
        <begin position="75"/>
        <end position="131"/>
    </location>
</feature>
<dbReference type="InterPro" id="IPR000504">
    <property type="entry name" value="RRM_dom"/>
</dbReference>
<feature type="compositionally biased region" description="Acidic residues" evidence="2">
    <location>
        <begin position="20"/>
        <end position="32"/>
    </location>
</feature>
<feature type="compositionally biased region" description="Polar residues" evidence="2">
    <location>
        <begin position="293"/>
        <end position="309"/>
    </location>
</feature>
<evidence type="ECO:0000313" key="4">
    <source>
        <dbReference type="EMBL" id="TPX75735.1"/>
    </source>
</evidence>
<dbReference type="GO" id="GO:0003723">
    <property type="term" value="F:RNA binding"/>
    <property type="evidence" value="ECO:0007669"/>
    <property type="project" value="UniProtKB-UniRule"/>
</dbReference>
<dbReference type="SMART" id="SM00360">
    <property type="entry name" value="RRM"/>
    <property type="match status" value="1"/>
</dbReference>
<reference evidence="4 5" key="1">
    <citation type="journal article" date="2019" name="Sci. Rep.">
        <title>Comparative genomics of chytrid fungi reveal insights into the obligate biotrophic and pathogenic lifestyle of Synchytrium endobioticum.</title>
        <authorList>
            <person name="van de Vossenberg B.T.L.H."/>
            <person name="Warris S."/>
            <person name="Nguyen H.D.T."/>
            <person name="van Gent-Pelzer M.P.E."/>
            <person name="Joly D.L."/>
            <person name="van de Geest H.C."/>
            <person name="Bonants P.J.M."/>
            <person name="Smith D.S."/>
            <person name="Levesque C.A."/>
            <person name="van der Lee T.A.J."/>
        </authorList>
    </citation>
    <scope>NUCLEOTIDE SEQUENCE [LARGE SCALE GENOMIC DNA]</scope>
    <source>
        <strain evidence="4 5">CBS 675.73</strain>
    </source>
</reference>
<feature type="region of interest" description="Disordered" evidence="2">
    <location>
        <begin position="1034"/>
        <end position="1062"/>
    </location>
</feature>
<dbReference type="InterPro" id="IPR035979">
    <property type="entry name" value="RBD_domain_sf"/>
</dbReference>
<dbReference type="InterPro" id="IPR012677">
    <property type="entry name" value="Nucleotide-bd_a/b_plait_sf"/>
</dbReference>
<name>A0A507FJC5_9FUNG</name>
<protein>
    <recommendedName>
        <fullName evidence="3">RRM domain-containing protein</fullName>
    </recommendedName>
</protein>
<feature type="region of interest" description="Disordered" evidence="2">
    <location>
        <begin position="556"/>
        <end position="605"/>
    </location>
</feature>
<comment type="caution">
    <text evidence="4">The sequence shown here is derived from an EMBL/GenBank/DDBJ whole genome shotgun (WGS) entry which is preliminary data.</text>
</comment>
<dbReference type="InterPro" id="IPR052600">
    <property type="entry name" value="Nuc_rcpt_coact/corep"/>
</dbReference>
<dbReference type="Proteomes" id="UP000320333">
    <property type="component" value="Unassembled WGS sequence"/>
</dbReference>
<dbReference type="STRING" id="246404.A0A507FJC5"/>
<dbReference type="Gene3D" id="3.30.70.330">
    <property type="match status" value="1"/>
</dbReference>
<dbReference type="Pfam" id="PF00076">
    <property type="entry name" value="RRM_1"/>
    <property type="match status" value="1"/>
</dbReference>
<feature type="region of interest" description="Disordered" evidence="2">
    <location>
        <begin position="447"/>
        <end position="544"/>
    </location>
</feature>
<dbReference type="PANTHER" id="PTHR23295">
    <property type="entry name" value="NUCLEAR RECEPTOR COACTIVATOR 5-RELATED"/>
    <property type="match status" value="1"/>
</dbReference>
<dbReference type="InterPro" id="IPR036621">
    <property type="entry name" value="Anticodon-bd_dom_sf"/>
</dbReference>
<dbReference type="PANTHER" id="PTHR23295:SF6">
    <property type="entry name" value="NEOSIN, ISOFORM A"/>
    <property type="match status" value="1"/>
</dbReference>
<keyword evidence="1" id="KW-0694">RNA-binding</keyword>
<feature type="region of interest" description="Disordered" evidence="2">
    <location>
        <begin position="188"/>
        <end position="315"/>
    </location>
</feature>
<dbReference type="SUPFAM" id="SSF54928">
    <property type="entry name" value="RNA-binding domain, RBD"/>
    <property type="match status" value="1"/>
</dbReference>
<dbReference type="OrthoDB" id="1099063at2759"/>
<sequence length="1079" mass="116737">MSYSVSPHSAAIEVGSSDANDAESDFSVDDTEHEPNIAVLVANTEPEDEYDPEEAAMDLENEDEDEVVTAGEAVHANRPSDEISGALDQKIPAQDTQSFPTLPDNVSYDFGTNSNPPPPETTENQTANSQSLANAMAAYAAVDPVAQQQQQQYYQQQMTAYYQQQQVMAAYAAASAASNTTPIISAKIPLPTPSSSNATPATVPVSSIDEEEEEEVESGHVVIPAQSSHAAQAHPSTHSDAESASKRAKYLGNGPPPGHPLWEEEQRRLNGPSPAIAHAPANPSAPGNRFSAAASNVKRTPQPQTSSSGVIRKEKGDGRCVAAGTAVPHSQDMVNAIAAAARAAASAKIDSPNQFHPVFTVVIHSPPSIVDSMPVNTRLFIGNLITERTDVFEIAAIFANYGDIIEVLLKRSFGFVQFTDPVALSEAIRLEQGRVIGGGKVELKISRDKPVYPTRNDRERSPVRRDSKSDLRDGRSRPNSGRDRSRSRDRGKVVEREKERDRDRRDDRDYRRDDKRDDRKEDRYSSERRDDRDRDRKRYDNDDDKYKRRFDDRHEDRFDDRRSDDRDRDDRKSGGSARRAASPPAAFRKSRYEHTKPAAGPPGLTGLQQAQLLLQKKASGAASALPSFLTPQAQQLPPKPTVHTVDLSTLNPNEFLLPRRFGTAVPEAQIILIGEVDRSFVSRVEGVMKAASISVDVLHFNPKHSLRTVVHQMMAESVRAVIFIERHHVIAGNISIHTFHTGGKVSEYDNLSIESAASLVLQERQARAAANPLAGILGGLSTGVNFGNLNPQAALLGQLAHHQQQQQQQVQQQQQQVNQPNAALLGLLANALGGGVNTGLAGLGGLGGLGGIGTGGSDPAALLTIISQLHQAQQGQQPQQPPQQQQQQPQLNQNSGLVGLSSLLQQQKAQQQQQQQQQQHIQPLQGLQQQANPLAGLMGLGGMFGTQQVQQQQQQQQQPVQQLPNNALSGLLSLLGNQQQQQQQQHQPTQQPQYQQPAQMGTSNSLQQQQLSALTGYNNLNGVGQQSGTGVMFGNSGSNLGGGGGNSAGPASASSTGVDSGVGDILSTLKRLQQMNQRQ</sequence>
<evidence type="ECO:0000256" key="1">
    <source>
        <dbReference type="PROSITE-ProRule" id="PRU00176"/>
    </source>
</evidence>